<gene>
    <name evidence="3" type="ORF">E2C01_053224</name>
</gene>
<keyword evidence="2" id="KW-0812">Transmembrane</keyword>
<dbReference type="Proteomes" id="UP000324222">
    <property type="component" value="Unassembled WGS sequence"/>
</dbReference>
<accession>A0A5B7GQ76</accession>
<organism evidence="3 4">
    <name type="scientific">Portunus trituberculatus</name>
    <name type="common">Swimming crab</name>
    <name type="synonym">Neptunus trituberculatus</name>
    <dbReference type="NCBI Taxonomy" id="210409"/>
    <lineage>
        <taxon>Eukaryota</taxon>
        <taxon>Metazoa</taxon>
        <taxon>Ecdysozoa</taxon>
        <taxon>Arthropoda</taxon>
        <taxon>Crustacea</taxon>
        <taxon>Multicrustacea</taxon>
        <taxon>Malacostraca</taxon>
        <taxon>Eumalacostraca</taxon>
        <taxon>Eucarida</taxon>
        <taxon>Decapoda</taxon>
        <taxon>Pleocyemata</taxon>
        <taxon>Brachyura</taxon>
        <taxon>Eubrachyura</taxon>
        <taxon>Portunoidea</taxon>
        <taxon>Portunidae</taxon>
        <taxon>Portuninae</taxon>
        <taxon>Portunus</taxon>
    </lineage>
</organism>
<evidence type="ECO:0000313" key="3">
    <source>
        <dbReference type="EMBL" id="MPC59208.1"/>
    </source>
</evidence>
<name>A0A5B7GQ76_PORTR</name>
<keyword evidence="4" id="KW-1185">Reference proteome</keyword>
<comment type="caution">
    <text evidence="3">The sequence shown here is derived from an EMBL/GenBank/DDBJ whole genome shotgun (WGS) entry which is preliminary data.</text>
</comment>
<protein>
    <submittedName>
        <fullName evidence="3">Uncharacterized protein</fullName>
    </submittedName>
</protein>
<sequence length="104" mass="10825">MQHTNTAENALPPPPPPPEDTAQNSRPQHPLQHSGGHDTQPQLGSLRIIICCNALTAELTAGGGGSGSGGGGGGEGRMNLSIGQVFISSSFLLFFFLCLFCFIF</sequence>
<proteinExistence type="predicted"/>
<reference evidence="3 4" key="1">
    <citation type="submission" date="2019-05" db="EMBL/GenBank/DDBJ databases">
        <title>Another draft genome of Portunus trituberculatus and its Hox gene families provides insights of decapod evolution.</title>
        <authorList>
            <person name="Jeong J.-H."/>
            <person name="Song I."/>
            <person name="Kim S."/>
            <person name="Choi T."/>
            <person name="Kim D."/>
            <person name="Ryu S."/>
            <person name="Kim W."/>
        </authorList>
    </citation>
    <scope>NUCLEOTIDE SEQUENCE [LARGE SCALE GENOMIC DNA]</scope>
    <source>
        <tissue evidence="3">Muscle</tissue>
    </source>
</reference>
<keyword evidence="2" id="KW-0472">Membrane</keyword>
<evidence type="ECO:0000256" key="1">
    <source>
        <dbReference type="SAM" id="MobiDB-lite"/>
    </source>
</evidence>
<keyword evidence="2" id="KW-1133">Transmembrane helix</keyword>
<dbReference type="EMBL" id="VSRR010016352">
    <property type="protein sequence ID" value="MPC59208.1"/>
    <property type="molecule type" value="Genomic_DNA"/>
</dbReference>
<dbReference type="AlphaFoldDB" id="A0A5B7GQ76"/>
<feature type="region of interest" description="Disordered" evidence="1">
    <location>
        <begin position="1"/>
        <end position="41"/>
    </location>
</feature>
<evidence type="ECO:0000256" key="2">
    <source>
        <dbReference type="SAM" id="Phobius"/>
    </source>
</evidence>
<evidence type="ECO:0000313" key="4">
    <source>
        <dbReference type="Proteomes" id="UP000324222"/>
    </source>
</evidence>
<feature type="transmembrane region" description="Helical" evidence="2">
    <location>
        <begin position="82"/>
        <end position="103"/>
    </location>
</feature>